<feature type="transmembrane region" description="Helical" evidence="7">
    <location>
        <begin position="177"/>
        <end position="196"/>
    </location>
</feature>
<dbReference type="AlphaFoldDB" id="A0A0G2EH14"/>
<evidence type="ECO:0000256" key="4">
    <source>
        <dbReference type="ARBA" id="ARBA00023136"/>
    </source>
</evidence>
<evidence type="ECO:0000259" key="8">
    <source>
        <dbReference type="Pfam" id="PF20684"/>
    </source>
</evidence>
<comment type="subcellular location">
    <subcellularLocation>
        <location evidence="1">Membrane</location>
        <topology evidence="1">Multi-pass membrane protein</topology>
    </subcellularLocation>
</comment>
<feature type="transmembrane region" description="Helical" evidence="7">
    <location>
        <begin position="42"/>
        <end position="62"/>
    </location>
</feature>
<evidence type="ECO:0000256" key="6">
    <source>
        <dbReference type="SAM" id="MobiDB-lite"/>
    </source>
</evidence>
<dbReference type="PANTHER" id="PTHR33048">
    <property type="entry name" value="PTH11-LIKE INTEGRAL MEMBRANE PROTEIN (AFU_ORTHOLOGUE AFUA_5G11245)"/>
    <property type="match status" value="1"/>
</dbReference>
<feature type="compositionally biased region" description="Low complexity" evidence="6">
    <location>
        <begin position="399"/>
        <end position="417"/>
    </location>
</feature>
<dbReference type="InterPro" id="IPR049326">
    <property type="entry name" value="Rhodopsin_dom_fungi"/>
</dbReference>
<feature type="region of interest" description="Disordered" evidence="6">
    <location>
        <begin position="399"/>
        <end position="478"/>
    </location>
</feature>
<evidence type="ECO:0000256" key="5">
    <source>
        <dbReference type="ARBA" id="ARBA00038359"/>
    </source>
</evidence>
<keyword evidence="4 7" id="KW-0472">Membrane</keyword>
<dbReference type="PANTHER" id="PTHR33048:SF110">
    <property type="entry name" value="UBID FAMILY DECARBOXYLASE"/>
    <property type="match status" value="1"/>
</dbReference>
<feature type="transmembrane region" description="Helical" evidence="7">
    <location>
        <begin position="12"/>
        <end position="30"/>
    </location>
</feature>
<name>A0A0G2EH14_PHACM</name>
<comment type="caution">
    <text evidence="9">The sequence shown here is derived from an EMBL/GenBank/DDBJ whole genome shotgun (WGS) entry which is preliminary data.</text>
</comment>
<feature type="region of interest" description="Disordered" evidence="6">
    <location>
        <begin position="361"/>
        <end position="386"/>
    </location>
</feature>
<feature type="transmembrane region" description="Helical" evidence="7">
    <location>
        <begin position="125"/>
        <end position="148"/>
    </location>
</feature>
<evidence type="ECO:0000256" key="2">
    <source>
        <dbReference type="ARBA" id="ARBA00022692"/>
    </source>
</evidence>
<evidence type="ECO:0000256" key="7">
    <source>
        <dbReference type="SAM" id="Phobius"/>
    </source>
</evidence>
<feature type="transmembrane region" description="Helical" evidence="7">
    <location>
        <begin position="91"/>
        <end position="113"/>
    </location>
</feature>
<keyword evidence="2 7" id="KW-0812">Transmembrane</keyword>
<protein>
    <recommendedName>
        <fullName evidence="8">Rhodopsin domain-containing protein</fullName>
    </recommendedName>
</protein>
<feature type="domain" description="Rhodopsin" evidence="8">
    <location>
        <begin position="23"/>
        <end position="264"/>
    </location>
</feature>
<reference evidence="9 10" key="1">
    <citation type="submission" date="2015-05" db="EMBL/GenBank/DDBJ databases">
        <title>Distinctive expansion of gene families associated with plant cell wall degradation and secondary metabolism in the genomes of grapevine trunk pathogens.</title>
        <authorList>
            <person name="Lawrence D.P."/>
            <person name="Travadon R."/>
            <person name="Rolshausen P.E."/>
            <person name="Baumgartner K."/>
        </authorList>
    </citation>
    <scope>NUCLEOTIDE SEQUENCE [LARGE SCALE GENOMIC DNA]</scope>
    <source>
        <strain evidence="9">UCRPC4</strain>
    </source>
</reference>
<dbReference type="OrthoDB" id="3903189at2759"/>
<dbReference type="Proteomes" id="UP000053317">
    <property type="component" value="Unassembled WGS sequence"/>
</dbReference>
<keyword evidence="3 7" id="KW-1133">Transmembrane helix</keyword>
<reference evidence="9 10" key="2">
    <citation type="submission" date="2015-05" db="EMBL/GenBank/DDBJ databases">
        <authorList>
            <person name="Morales-Cruz A."/>
            <person name="Amrine K.C."/>
            <person name="Cantu D."/>
        </authorList>
    </citation>
    <scope>NUCLEOTIDE SEQUENCE [LARGE SCALE GENOMIC DNA]</scope>
    <source>
        <strain evidence="9">UCRPC4</strain>
    </source>
</reference>
<dbReference type="EMBL" id="LCWF01000082">
    <property type="protein sequence ID" value="KKY21719.1"/>
    <property type="molecule type" value="Genomic_DNA"/>
</dbReference>
<organism evidence="9 10">
    <name type="scientific">Phaeomoniella chlamydospora</name>
    <name type="common">Phaeoacremonium chlamydosporum</name>
    <dbReference type="NCBI Taxonomy" id="158046"/>
    <lineage>
        <taxon>Eukaryota</taxon>
        <taxon>Fungi</taxon>
        <taxon>Dikarya</taxon>
        <taxon>Ascomycota</taxon>
        <taxon>Pezizomycotina</taxon>
        <taxon>Eurotiomycetes</taxon>
        <taxon>Chaetothyriomycetidae</taxon>
        <taxon>Phaeomoniellales</taxon>
        <taxon>Phaeomoniellaceae</taxon>
        <taxon>Phaeomoniella</taxon>
    </lineage>
</organism>
<feature type="transmembrane region" description="Helical" evidence="7">
    <location>
        <begin position="208"/>
        <end position="228"/>
    </location>
</feature>
<feature type="region of interest" description="Disordered" evidence="6">
    <location>
        <begin position="276"/>
        <end position="300"/>
    </location>
</feature>
<dbReference type="InterPro" id="IPR052337">
    <property type="entry name" value="SAT4-like"/>
</dbReference>
<dbReference type="GO" id="GO:0016020">
    <property type="term" value="C:membrane"/>
    <property type="evidence" value="ECO:0007669"/>
    <property type="project" value="UniProtKB-SubCell"/>
</dbReference>
<gene>
    <name evidence="9" type="ORF">UCRPC4_g03486</name>
</gene>
<evidence type="ECO:0000313" key="9">
    <source>
        <dbReference type="EMBL" id="KKY21719.1"/>
    </source>
</evidence>
<comment type="similarity">
    <text evidence="5">Belongs to the SAT4 family.</text>
</comment>
<evidence type="ECO:0000256" key="1">
    <source>
        <dbReference type="ARBA" id="ARBA00004141"/>
    </source>
</evidence>
<evidence type="ECO:0000313" key="10">
    <source>
        <dbReference type="Proteomes" id="UP000053317"/>
    </source>
</evidence>
<accession>A0A0G2EH14</accession>
<dbReference type="Pfam" id="PF20684">
    <property type="entry name" value="Fung_rhodopsin"/>
    <property type="match status" value="1"/>
</dbReference>
<sequence>MGLPIEVESWIWYTVAMTVLVARYFARYLMVGSIKKFSYEDYIMLVVACTYTILIVLLNIVMNVSTNLIEPEDIPGLTADDIAARVRGSKLVIVVEQMMCLTIWLCKACLLLMYNKLTLGLRANLACKIVGGYVAGTFIIMEILYFGVWCRPFRYAWVTPTPKVQCATQTHHLITNLVFNLTSDICMLAIPIPLLLKSQLPLARKIILVFIFSLGCFVMLSAILSKVYSFKDPFSADWIFWYTREASTAIIVTNMPHTWALLRRVFHLKSFIAKGSATRGRSGPTYYGAGTSKGRTDTFNDNKSGNSKFFSHLDKARSSHFKSLHSRSESQERIKPSVNGHGPALEIWQDVQFRVSHSEPYQGPVSAAHHDDDGFHPPGGNHSYLGTKSDAIALKEIPNSSIDSNSESSSSSTAAPSLTRKTSIRTGTPDSHDLALRSADLPGITVSPPERIARIAEDTSSTRTLHSTHRNTDAGGFV</sequence>
<proteinExistence type="inferred from homology"/>
<feature type="compositionally biased region" description="Polar residues" evidence="6">
    <location>
        <begin position="419"/>
        <end position="429"/>
    </location>
</feature>
<evidence type="ECO:0000256" key="3">
    <source>
        <dbReference type="ARBA" id="ARBA00022989"/>
    </source>
</evidence>
<keyword evidence="10" id="KW-1185">Reference proteome</keyword>